<dbReference type="PANTHER" id="PTHR19924:SF26">
    <property type="entry name" value="U3 SMALL NUCLEOLAR RNA-ASSOCIATED PROTEIN 15 HOMOLOG"/>
    <property type="match status" value="1"/>
</dbReference>
<dbReference type="CDD" id="cd00200">
    <property type="entry name" value="WD40"/>
    <property type="match status" value="1"/>
</dbReference>
<dbReference type="PANTHER" id="PTHR19924">
    <property type="entry name" value="UTP15 U3 SMALL NUCLEOLAR RNA-ASSOCIATED PROTEIN 15 FAMILY MEMBER"/>
    <property type="match status" value="1"/>
</dbReference>
<dbReference type="Gene3D" id="2.130.10.10">
    <property type="entry name" value="YVTN repeat-like/Quinoprotein amine dehydrogenase"/>
    <property type="match status" value="2"/>
</dbReference>
<dbReference type="PROSITE" id="PS00678">
    <property type="entry name" value="WD_REPEATS_1"/>
    <property type="match status" value="1"/>
</dbReference>
<dbReference type="SMART" id="SM00320">
    <property type="entry name" value="WD40"/>
    <property type="match status" value="6"/>
</dbReference>
<dbReference type="GO" id="GO:1990904">
    <property type="term" value="C:ribonucleoprotein complex"/>
    <property type="evidence" value="ECO:0007669"/>
    <property type="project" value="UniProtKB-KW"/>
</dbReference>
<comment type="subcellular location">
    <subcellularLocation>
        <location evidence="1">Nucleus</location>
        <location evidence="1">Nucleolus</location>
    </subcellularLocation>
</comment>
<name>A0A0B1NZX1_UNCNE</name>
<dbReference type="OrthoDB" id="431715at2759"/>
<evidence type="ECO:0000313" key="9">
    <source>
        <dbReference type="EMBL" id="KHJ31533.1"/>
    </source>
</evidence>
<dbReference type="Pfam" id="PF09384">
    <property type="entry name" value="UTP15_C"/>
    <property type="match status" value="1"/>
</dbReference>
<dbReference type="InterPro" id="IPR019775">
    <property type="entry name" value="WD40_repeat_CS"/>
</dbReference>
<feature type="region of interest" description="Disordered" evidence="7">
    <location>
        <begin position="1"/>
        <end position="21"/>
    </location>
</feature>
<reference evidence="9 10" key="1">
    <citation type="journal article" date="2014" name="BMC Genomics">
        <title>Adaptive genomic structural variation in the grape powdery mildew pathogen, Erysiphe necator.</title>
        <authorList>
            <person name="Jones L."/>
            <person name="Riaz S."/>
            <person name="Morales-Cruz A."/>
            <person name="Amrine K.C."/>
            <person name="McGuire B."/>
            <person name="Gubler W.D."/>
            <person name="Walker M.A."/>
            <person name="Cantu D."/>
        </authorList>
    </citation>
    <scope>NUCLEOTIDE SEQUENCE [LARGE SCALE GENOMIC DNA]</scope>
    <source>
        <strain evidence="10">c</strain>
    </source>
</reference>
<dbReference type="InterPro" id="IPR018983">
    <property type="entry name" value="U3_snoRNA-assocProt_15_C"/>
</dbReference>
<dbReference type="InterPro" id="IPR015943">
    <property type="entry name" value="WD40/YVTN_repeat-like_dom_sf"/>
</dbReference>
<organism evidence="9 10">
    <name type="scientific">Uncinula necator</name>
    <name type="common">Grape powdery mildew</name>
    <dbReference type="NCBI Taxonomy" id="52586"/>
    <lineage>
        <taxon>Eukaryota</taxon>
        <taxon>Fungi</taxon>
        <taxon>Dikarya</taxon>
        <taxon>Ascomycota</taxon>
        <taxon>Pezizomycotina</taxon>
        <taxon>Leotiomycetes</taxon>
        <taxon>Erysiphales</taxon>
        <taxon>Erysiphaceae</taxon>
        <taxon>Erysiphe</taxon>
    </lineage>
</organism>
<evidence type="ECO:0000256" key="3">
    <source>
        <dbReference type="ARBA" id="ARBA00022574"/>
    </source>
</evidence>
<dbReference type="OMA" id="ATYQVVH"/>
<evidence type="ECO:0000256" key="6">
    <source>
        <dbReference type="PROSITE-ProRule" id="PRU00221"/>
    </source>
</evidence>
<keyword evidence="10" id="KW-1185">Reference proteome</keyword>
<dbReference type="InterPro" id="IPR036322">
    <property type="entry name" value="WD40_repeat_dom_sf"/>
</dbReference>
<feature type="repeat" description="WD" evidence="6">
    <location>
        <begin position="127"/>
        <end position="169"/>
    </location>
</feature>
<proteinExistence type="predicted"/>
<sequence length="530" mass="59675">MAHPVQKFQITKGPAGPSPVTPEQRYWKEFRSSQNIPFQSPVTHISFTPPSADALLQTSNDYFVASSGTRLQMYSIRTCKLVKTISRFSDIVHGGEIRRDGRLIVAGDDTGKIQVFDVQSRAILRTWEEHKQPVWTAKFSPTVLTSIMSTSDDRTVRLWDLPTGESTVVFSGHSDYVRCGSFMSGNMSDLIITGSYDSTVRLWDPRTSGKARMTFKHTAPVEDVVSMPSGTQITAATGNQISVLDIIAGKPLQILKNHQKTVTSLCLASNGSRLVSGGLDGHVKVFETTGWNNVYGSKYSSPILAVSVVNAGLHREDRHIIVGLQSGIMSIKTRLSGHEKVKQRDRDKEMQALIEGSLEKYDKKSKKRKREIDKEVKEKYLASKEAEFIIEGQEQRRRKSESAWERDLRQGKYAKALDQILVKKMPSITVLSVLQHLRHRSALRTALEGRDEITLRPIFKWVSNRLIDPRYVSICTDVSLLLLDIYSHHVAHSIELEKMIRALHHRARLEVTWAQQACQISGMLKLLMVA</sequence>
<evidence type="ECO:0000313" key="10">
    <source>
        <dbReference type="Proteomes" id="UP000030854"/>
    </source>
</evidence>
<dbReference type="STRING" id="52586.A0A0B1NZX1"/>
<evidence type="ECO:0000256" key="1">
    <source>
        <dbReference type="ARBA" id="ARBA00004604"/>
    </source>
</evidence>
<dbReference type="GO" id="GO:0045943">
    <property type="term" value="P:positive regulation of transcription by RNA polymerase I"/>
    <property type="evidence" value="ECO:0007669"/>
    <property type="project" value="TreeGrafter"/>
</dbReference>
<evidence type="ECO:0000256" key="2">
    <source>
        <dbReference type="ARBA" id="ARBA00022552"/>
    </source>
</evidence>
<keyword evidence="4" id="KW-0677">Repeat</keyword>
<dbReference type="HOGENOM" id="CLU_021102_2_1_1"/>
<evidence type="ECO:0000256" key="5">
    <source>
        <dbReference type="ARBA" id="ARBA00023242"/>
    </source>
</evidence>
<feature type="repeat" description="WD" evidence="6">
    <location>
        <begin position="170"/>
        <end position="213"/>
    </location>
</feature>
<evidence type="ECO:0000256" key="7">
    <source>
        <dbReference type="SAM" id="MobiDB-lite"/>
    </source>
</evidence>
<dbReference type="InterPro" id="IPR020472">
    <property type="entry name" value="WD40_PAC1"/>
</dbReference>
<evidence type="ECO:0000259" key="8">
    <source>
        <dbReference type="Pfam" id="PF09384"/>
    </source>
</evidence>
<dbReference type="GO" id="GO:0006364">
    <property type="term" value="P:rRNA processing"/>
    <property type="evidence" value="ECO:0007669"/>
    <property type="project" value="UniProtKB-KW"/>
</dbReference>
<evidence type="ECO:0000256" key="4">
    <source>
        <dbReference type="ARBA" id="ARBA00022737"/>
    </source>
</evidence>
<dbReference type="Pfam" id="PF00400">
    <property type="entry name" value="WD40"/>
    <property type="match status" value="3"/>
</dbReference>
<keyword evidence="5" id="KW-0539">Nucleus</keyword>
<keyword evidence="3 6" id="KW-0853">WD repeat</keyword>
<dbReference type="EMBL" id="JNVN01002823">
    <property type="protein sequence ID" value="KHJ31533.1"/>
    <property type="molecule type" value="Genomic_DNA"/>
</dbReference>
<keyword evidence="9" id="KW-0687">Ribonucleoprotein</keyword>
<accession>A0A0B1NZX1</accession>
<protein>
    <submittedName>
        <fullName evidence="9">Putative small nucleolar ribonucleoprotein complex subunit protein</fullName>
    </submittedName>
</protein>
<dbReference type="SUPFAM" id="SSF50978">
    <property type="entry name" value="WD40 repeat-like"/>
    <property type="match status" value="1"/>
</dbReference>
<dbReference type="PRINTS" id="PR00320">
    <property type="entry name" value="GPROTEINBRPT"/>
</dbReference>
<feature type="repeat" description="WD" evidence="6">
    <location>
        <begin position="255"/>
        <end position="287"/>
    </location>
</feature>
<feature type="domain" description="U3 small nucleolar RNA-associated protein 15 C-terminal" evidence="8">
    <location>
        <begin position="384"/>
        <end position="527"/>
    </location>
</feature>
<comment type="caution">
    <text evidence="9">The sequence shown here is derived from an EMBL/GenBank/DDBJ whole genome shotgun (WGS) entry which is preliminary data.</text>
</comment>
<gene>
    <name evidence="9" type="ORF">EV44_g2416</name>
</gene>
<dbReference type="InterPro" id="IPR001680">
    <property type="entry name" value="WD40_rpt"/>
</dbReference>
<dbReference type="PROSITE" id="PS50082">
    <property type="entry name" value="WD_REPEATS_2"/>
    <property type="match status" value="3"/>
</dbReference>
<keyword evidence="2" id="KW-0698">rRNA processing</keyword>
<dbReference type="Proteomes" id="UP000030854">
    <property type="component" value="Unassembled WGS sequence"/>
</dbReference>
<dbReference type="GO" id="GO:0005730">
    <property type="term" value="C:nucleolus"/>
    <property type="evidence" value="ECO:0007669"/>
    <property type="project" value="UniProtKB-SubCell"/>
</dbReference>
<dbReference type="PROSITE" id="PS50294">
    <property type="entry name" value="WD_REPEATS_REGION"/>
    <property type="match status" value="3"/>
</dbReference>
<dbReference type="AlphaFoldDB" id="A0A0B1NZX1"/>